<dbReference type="InterPro" id="IPR052715">
    <property type="entry name" value="RAYT_transposase"/>
</dbReference>
<dbReference type="AlphaFoldDB" id="A0A1T4Y4F6"/>
<dbReference type="GO" id="GO:0043565">
    <property type="term" value="F:sequence-specific DNA binding"/>
    <property type="evidence" value="ECO:0007669"/>
    <property type="project" value="TreeGrafter"/>
</dbReference>
<dbReference type="EMBL" id="FUYE01000007">
    <property type="protein sequence ID" value="SKA96687.1"/>
    <property type="molecule type" value="Genomic_DNA"/>
</dbReference>
<dbReference type="PANTHER" id="PTHR36966">
    <property type="entry name" value="REP-ASSOCIATED TYROSINE TRANSPOSASE"/>
    <property type="match status" value="1"/>
</dbReference>
<dbReference type="Pfam" id="PF01797">
    <property type="entry name" value="Y1_Tnp"/>
    <property type="match status" value="1"/>
</dbReference>
<dbReference type="GO" id="GO:0004803">
    <property type="term" value="F:transposase activity"/>
    <property type="evidence" value="ECO:0007669"/>
    <property type="project" value="InterPro"/>
</dbReference>
<protein>
    <submittedName>
        <fullName evidence="2">Transposase IS200 like</fullName>
    </submittedName>
</protein>
<feature type="domain" description="Transposase IS200-like" evidence="1">
    <location>
        <begin position="94"/>
        <end position="199"/>
    </location>
</feature>
<evidence type="ECO:0000313" key="3">
    <source>
        <dbReference type="Proteomes" id="UP000190774"/>
    </source>
</evidence>
<organism evidence="2 3">
    <name type="scientific">Prosthecobacter debontii</name>
    <dbReference type="NCBI Taxonomy" id="48467"/>
    <lineage>
        <taxon>Bacteria</taxon>
        <taxon>Pseudomonadati</taxon>
        <taxon>Verrucomicrobiota</taxon>
        <taxon>Verrucomicrobiia</taxon>
        <taxon>Verrucomicrobiales</taxon>
        <taxon>Verrucomicrobiaceae</taxon>
        <taxon>Prosthecobacter</taxon>
    </lineage>
</organism>
<dbReference type="Proteomes" id="UP000190774">
    <property type="component" value="Unassembled WGS sequence"/>
</dbReference>
<proteinExistence type="predicted"/>
<name>A0A1T4Y4F6_9BACT</name>
<dbReference type="InterPro" id="IPR002686">
    <property type="entry name" value="Transposase_17"/>
</dbReference>
<dbReference type="SMART" id="SM01321">
    <property type="entry name" value="Y1_Tnp"/>
    <property type="match status" value="1"/>
</dbReference>
<gene>
    <name evidence="2" type="ORF">SAMN02745166_02451</name>
</gene>
<keyword evidence="3" id="KW-1185">Reference proteome</keyword>
<dbReference type="PANTHER" id="PTHR36966:SF1">
    <property type="entry name" value="REP-ASSOCIATED TYROSINE TRANSPOSASE"/>
    <property type="match status" value="1"/>
</dbReference>
<accession>A0A1T4Y4F6</accession>
<evidence type="ECO:0000259" key="1">
    <source>
        <dbReference type="SMART" id="SM01321"/>
    </source>
</evidence>
<dbReference type="GO" id="GO:0006313">
    <property type="term" value="P:DNA transposition"/>
    <property type="evidence" value="ECO:0007669"/>
    <property type="project" value="InterPro"/>
</dbReference>
<evidence type="ECO:0000313" key="2">
    <source>
        <dbReference type="EMBL" id="SKA96687.1"/>
    </source>
</evidence>
<dbReference type="SUPFAM" id="SSF143422">
    <property type="entry name" value="Transposase IS200-like"/>
    <property type="match status" value="1"/>
</dbReference>
<dbReference type="Gene3D" id="3.30.70.1290">
    <property type="entry name" value="Transposase IS200-like"/>
    <property type="match status" value="1"/>
</dbReference>
<reference evidence="3" key="1">
    <citation type="submission" date="2017-02" db="EMBL/GenBank/DDBJ databases">
        <authorList>
            <person name="Varghese N."/>
            <person name="Submissions S."/>
        </authorList>
    </citation>
    <scope>NUCLEOTIDE SEQUENCE [LARGE SCALE GENOMIC DNA]</scope>
    <source>
        <strain evidence="3">ATCC 700200</strain>
    </source>
</reference>
<dbReference type="InterPro" id="IPR036515">
    <property type="entry name" value="Transposase_17_sf"/>
</dbReference>
<sequence>MIAEKSLRAPLRGVKFFNPRGDIEKTEHKLPHWQQGEVPVFVTFRLADSLPQVLLNAYLAERERFLLNHPEPWDEITEVCFHGLFADRLDEALDAGHGSCALRQPDIAEIVQGRLHHFDGERYQLQSYVIMPNHVHVLFTLDDAVSLPGIVQGWKGVSSRLIHKAGLSALDPFWQPDYFDRLIRSPDHLKTVKAYIRDNPLKASLKTGYVLWERS</sequence>
<dbReference type="STRING" id="48467.SAMN02745166_02451"/>